<organism evidence="2 3">
    <name type="scientific">uncultured phage cr25_1</name>
    <dbReference type="NCBI Taxonomy" id="2986395"/>
    <lineage>
        <taxon>Viruses</taxon>
        <taxon>Duplodnaviria</taxon>
        <taxon>Heunggongvirae</taxon>
        <taxon>Uroviricota</taxon>
        <taxon>Caudoviricetes</taxon>
        <taxon>Crassvirales</taxon>
        <taxon>Crevaviridae</taxon>
        <taxon>Coarsevirinae</taxon>
        <taxon>Junduvirus</taxon>
        <taxon>Junduvirus copri</taxon>
    </lineage>
</organism>
<name>A0AAE7V353_9CAUD</name>
<dbReference type="Proteomes" id="UP000827441">
    <property type="component" value="Segment"/>
</dbReference>
<evidence type="ECO:0000256" key="1">
    <source>
        <dbReference type="SAM" id="Coils"/>
    </source>
</evidence>
<evidence type="ECO:0000313" key="3">
    <source>
        <dbReference type="Proteomes" id="UP000827441"/>
    </source>
</evidence>
<dbReference type="EMBL" id="MZ130487">
    <property type="protein sequence ID" value="QWM90250.1"/>
    <property type="molecule type" value="Genomic_DNA"/>
</dbReference>
<evidence type="ECO:0000313" key="2">
    <source>
        <dbReference type="EMBL" id="QWM90250.1"/>
    </source>
</evidence>
<sequence>MAIINSIENIVVKSGKDFKRNEMQDMFTPRARMMDQNLAVMSSLQERAIRNENAYNEMAIKMSEYNAIQGKDEEALAGKIDETQSIIKEKVDEDGGWFFADTAVSDGARRFLTDEGVKTILGNKAQFDAMMQANEQSDAPEEYKAANRAMILERFNEAGGSLGGNGKQSISAFGTALGKGHDRSIYQKELLEMMKAWKADKRSIFNAQFINDVTELMNGSNTDPKVQAVAQKIIAGRGGNLSGVLTRDTTIESVSEDEIREVFSAVLASKPEFRTAMIKEAEINKWLNNKQGSTNAQLVSDMIKQQIATDPRMQQVMLMNSSFANLTSSQKQIAMSDPLVMQRYLEEGTMRSMPELMQKEGETNADYQERMGLAYNNAYTQNSISALLNMAKIGAYTAIESKTDTKWFDNLLLDSLKAKREQLEKIKGQITEAIGFTRANLPSNSMMSIIDANIKTATDALNNAKATMAKYANATDPTSINLYQQAEKSAIDAENIIKQNNTMLNSIYSQFDLTNADDVKSINATVNDLLDVKGSLSDDVNKNKAKNIIAKAETISDKIDVITDILYDSYIENGNNLFIGFDLVSSTAKSGYGKNPNDPKDEIRNIVRQRFLTTAKNKGYELQTTPITLFTPISNNKAAFSDALDGIGRLLMDNIGVWNFATASLGDDPTKAKFLEKVIGMPLTSSEDFADIFSSRKSGSGSNAAYQISSKNLSIGSDATGRLYLKVTIPAQGENQVQKEAILYTDDDGANMALRDAMRKGAQCSYNQAMTNPYDAYQRQTANEIMAFSGNIEGLGADLAVITDPNTRDLNRFNIINNQHVGNISQAIETIVADKRIHDTGNYYPITSGSFKYNITKTQTGVYKVNVQQYNPSINRYVDVEYNKGNLNFAFENDDALRRNLPALVYKLNHANELKDNFVPTQYLTPEQKAAYNVNFWSNDVLMLNR</sequence>
<gene>
    <name evidence="2" type="primary">gp_23183</name>
</gene>
<accession>A0AAE7V353</accession>
<keyword evidence="3" id="KW-1185">Reference proteome</keyword>
<keyword evidence="1" id="KW-0175">Coiled coil</keyword>
<feature type="coiled-coil region" evidence="1">
    <location>
        <begin position="413"/>
        <end position="474"/>
    </location>
</feature>
<dbReference type="RefSeq" id="YP_010359822.1">
    <property type="nucleotide sequence ID" value="NC_062777.1"/>
</dbReference>
<dbReference type="KEGG" id="vg:75690845"/>
<proteinExistence type="predicted"/>
<dbReference type="GeneID" id="75690845"/>
<reference evidence="2 3" key="1">
    <citation type="submission" date="2021-04" db="EMBL/GenBank/DDBJ databases">
        <authorList>
            <person name="Shkoporov A.N."/>
            <person name="Stockdale S.R."/>
            <person name="Guerin E."/>
            <person name="Ross R.P."/>
            <person name="Hill C."/>
        </authorList>
    </citation>
    <scope>NUCLEOTIDE SEQUENCE [LARGE SCALE GENOMIC DNA]</scope>
    <source>
        <strain evidence="3">cr25_1</strain>
    </source>
</reference>
<protein>
    <submittedName>
        <fullName evidence="2">Uncharacterized protein</fullName>
    </submittedName>
</protein>